<accession>A0A8S4A016</accession>
<dbReference type="OrthoDB" id="6105034at2759"/>
<dbReference type="AlphaFoldDB" id="A0A8S4A016"/>
<evidence type="ECO:0000313" key="3">
    <source>
        <dbReference type="Proteomes" id="UP000678393"/>
    </source>
</evidence>
<organism evidence="2 3">
    <name type="scientific">Candidula unifasciata</name>
    <dbReference type="NCBI Taxonomy" id="100452"/>
    <lineage>
        <taxon>Eukaryota</taxon>
        <taxon>Metazoa</taxon>
        <taxon>Spiralia</taxon>
        <taxon>Lophotrochozoa</taxon>
        <taxon>Mollusca</taxon>
        <taxon>Gastropoda</taxon>
        <taxon>Heterobranchia</taxon>
        <taxon>Euthyneura</taxon>
        <taxon>Panpulmonata</taxon>
        <taxon>Eupulmonata</taxon>
        <taxon>Stylommatophora</taxon>
        <taxon>Helicina</taxon>
        <taxon>Helicoidea</taxon>
        <taxon>Geomitridae</taxon>
        <taxon>Candidula</taxon>
    </lineage>
</organism>
<keyword evidence="1" id="KW-1133">Transmembrane helix</keyword>
<proteinExistence type="predicted"/>
<dbReference type="EMBL" id="CAJHNH020008035">
    <property type="protein sequence ID" value="CAG5135217.1"/>
    <property type="molecule type" value="Genomic_DNA"/>
</dbReference>
<evidence type="ECO:0000256" key="1">
    <source>
        <dbReference type="SAM" id="Phobius"/>
    </source>
</evidence>
<feature type="transmembrane region" description="Helical" evidence="1">
    <location>
        <begin position="28"/>
        <end position="46"/>
    </location>
</feature>
<evidence type="ECO:0000313" key="2">
    <source>
        <dbReference type="EMBL" id="CAG5135217.1"/>
    </source>
</evidence>
<protein>
    <submittedName>
        <fullName evidence="2">Uncharacterized protein</fullName>
    </submittedName>
</protein>
<sequence length="182" mass="20913">MSSPSTSSSSIRTKTMCPDVCVPKGLNHIIYACFLLLTVALVVNATPHFLSEDDLEDGGYLSLDKRPARLSYFRERTPSGGGYGRRRYNSYSGYSSHSYGGKNDWWRKKAVNRHNMPWENLPNTNCLRQYCRSDNDCCRRHSKCNEEAHVCYDCWYGHPCKENMDCCERYPICNKVLHSCGK</sequence>
<reference evidence="2" key="1">
    <citation type="submission" date="2021-04" db="EMBL/GenBank/DDBJ databases">
        <authorList>
            <consortium name="Molecular Ecology Group"/>
        </authorList>
    </citation>
    <scope>NUCLEOTIDE SEQUENCE</scope>
</reference>
<gene>
    <name evidence="2" type="ORF">CUNI_LOCUS20775</name>
</gene>
<keyword evidence="1" id="KW-0812">Transmembrane</keyword>
<name>A0A8S4A016_9EUPU</name>
<keyword evidence="1" id="KW-0472">Membrane</keyword>
<keyword evidence="3" id="KW-1185">Reference proteome</keyword>
<dbReference type="Proteomes" id="UP000678393">
    <property type="component" value="Unassembled WGS sequence"/>
</dbReference>
<comment type="caution">
    <text evidence="2">The sequence shown here is derived from an EMBL/GenBank/DDBJ whole genome shotgun (WGS) entry which is preliminary data.</text>
</comment>